<proteinExistence type="predicted"/>
<protein>
    <submittedName>
        <fullName evidence="2">DUF4296 domain-containing protein</fullName>
    </submittedName>
</protein>
<comment type="caution">
    <text evidence="2">The sequence shown here is derived from an EMBL/GenBank/DDBJ whole genome shotgun (WGS) entry which is preliminary data.</text>
</comment>
<dbReference type="EMBL" id="JBCFQL010000003">
    <property type="protein sequence ID" value="MFA9190530.1"/>
    <property type="molecule type" value="Genomic_DNA"/>
</dbReference>
<dbReference type="Pfam" id="PF14129">
    <property type="entry name" value="DUF4296"/>
    <property type="match status" value="1"/>
</dbReference>
<keyword evidence="3" id="KW-1185">Reference proteome</keyword>
<dbReference type="Proteomes" id="UP001574169">
    <property type="component" value="Unassembled WGS sequence"/>
</dbReference>
<evidence type="ECO:0000313" key="2">
    <source>
        <dbReference type="EMBL" id="MFA9190530.1"/>
    </source>
</evidence>
<reference evidence="2 3" key="1">
    <citation type="submission" date="2024-04" db="EMBL/GenBank/DDBJ databases">
        <title>New Clade of Flavobacterium.</title>
        <authorList>
            <person name="Matos L."/>
            <person name="Proenca D.N."/>
            <person name="Fransisco R.M."/>
            <person name="Chung A.P."/>
            <person name="Maccario L."/>
            <person name="Sorensen S.J."/>
            <person name="Morais P.V."/>
        </authorList>
    </citation>
    <scope>NUCLEOTIDE SEQUENCE [LARGE SCALE GENOMIC DNA]</scope>
    <source>
        <strain evidence="2 3">FZUC8N2.13</strain>
    </source>
</reference>
<evidence type="ECO:0000259" key="1">
    <source>
        <dbReference type="Pfam" id="PF14129"/>
    </source>
</evidence>
<gene>
    <name evidence="2" type="ORF">AAGV28_04030</name>
</gene>
<feature type="domain" description="DUF4296" evidence="1">
    <location>
        <begin position="25"/>
        <end position="106"/>
    </location>
</feature>
<name>A0ABV4T941_9FLAO</name>
<dbReference type="RefSeq" id="WP_373405536.1">
    <property type="nucleotide sequence ID" value="NZ_JBCFQL010000003.1"/>
</dbReference>
<organism evidence="2 3">
    <name type="scientific">Flavobacterium zubiriense</name>
    <dbReference type="NCBI Taxonomy" id="3138075"/>
    <lineage>
        <taxon>Bacteria</taxon>
        <taxon>Pseudomonadati</taxon>
        <taxon>Bacteroidota</taxon>
        <taxon>Flavobacteriia</taxon>
        <taxon>Flavobacteriales</taxon>
        <taxon>Flavobacteriaceae</taxon>
        <taxon>Flavobacterium</taxon>
    </lineage>
</organism>
<sequence length="182" mass="20995">MKKTVSFLVITMLLFSCKNGGVEEPDQLIDKEVMENIIYDISLLDAIKYNQPNTTENYKVNPKEFIYKKYKVDSVQFSQSNIYYASNFDEYKEIYDNVLKRIDSKKAVLDSIIKKEVKRDSLIAVKRKQDSIKTVKKVALAKKKDSLQKIKKKDSLLLLKKKPKTTSTTIKSTVIKNGVKVN</sequence>
<dbReference type="PROSITE" id="PS51257">
    <property type="entry name" value="PROKAR_LIPOPROTEIN"/>
    <property type="match status" value="1"/>
</dbReference>
<accession>A0ABV4T941</accession>
<evidence type="ECO:0000313" key="3">
    <source>
        <dbReference type="Proteomes" id="UP001574169"/>
    </source>
</evidence>
<dbReference type="InterPro" id="IPR025381">
    <property type="entry name" value="DUF4296"/>
</dbReference>